<dbReference type="OrthoDB" id="10467759at2759"/>
<dbReference type="Proteomes" id="UP000267027">
    <property type="component" value="Unassembled WGS sequence"/>
</dbReference>
<evidence type="ECO:0000313" key="3">
    <source>
        <dbReference type="WBParaSite" id="ACOC_0001069501-mRNA-1"/>
    </source>
</evidence>
<dbReference type="EMBL" id="UYYA01004526">
    <property type="protein sequence ID" value="VDM62281.1"/>
    <property type="molecule type" value="Genomic_DNA"/>
</dbReference>
<protein>
    <submittedName>
        <fullName evidence="3">Ovule protein</fullName>
    </submittedName>
</protein>
<sequence length="59" mass="7056">MWCVRSTRCILREGLYVSFGDLHPTHDTRLYSWNHICMLCYSRLLNKTAYDERFSVLPS</sequence>
<reference evidence="3" key="1">
    <citation type="submission" date="2017-02" db="UniProtKB">
        <authorList>
            <consortium name="WormBaseParasite"/>
        </authorList>
    </citation>
    <scope>IDENTIFICATION</scope>
</reference>
<accession>A0A0R3PWW2</accession>
<keyword evidence="2" id="KW-1185">Reference proteome</keyword>
<reference evidence="1 2" key="2">
    <citation type="submission" date="2018-11" db="EMBL/GenBank/DDBJ databases">
        <authorList>
            <consortium name="Pathogen Informatics"/>
        </authorList>
    </citation>
    <scope>NUCLEOTIDE SEQUENCE [LARGE SCALE GENOMIC DNA]</scope>
    <source>
        <strain evidence="1 2">Costa Rica</strain>
    </source>
</reference>
<organism evidence="3">
    <name type="scientific">Angiostrongylus costaricensis</name>
    <name type="common">Nematode worm</name>
    <dbReference type="NCBI Taxonomy" id="334426"/>
    <lineage>
        <taxon>Eukaryota</taxon>
        <taxon>Metazoa</taxon>
        <taxon>Ecdysozoa</taxon>
        <taxon>Nematoda</taxon>
        <taxon>Chromadorea</taxon>
        <taxon>Rhabditida</taxon>
        <taxon>Rhabditina</taxon>
        <taxon>Rhabditomorpha</taxon>
        <taxon>Strongyloidea</taxon>
        <taxon>Metastrongylidae</taxon>
        <taxon>Angiostrongylus</taxon>
    </lineage>
</organism>
<dbReference type="AlphaFoldDB" id="A0A0R3PWW2"/>
<gene>
    <name evidence="1" type="ORF">ACOC_LOCUS10696</name>
</gene>
<dbReference type="WBParaSite" id="ACOC_0001069501-mRNA-1">
    <property type="protein sequence ID" value="ACOC_0001069501-mRNA-1"/>
    <property type="gene ID" value="ACOC_0001069501"/>
</dbReference>
<name>A0A0R3PWW2_ANGCS</name>
<proteinExistence type="predicted"/>
<evidence type="ECO:0000313" key="2">
    <source>
        <dbReference type="Proteomes" id="UP000267027"/>
    </source>
</evidence>
<evidence type="ECO:0000313" key="1">
    <source>
        <dbReference type="EMBL" id="VDM62281.1"/>
    </source>
</evidence>